<accession>A0A424YBE1</accession>
<dbReference type="Proteomes" id="UP000285138">
    <property type="component" value="Unassembled WGS sequence"/>
</dbReference>
<feature type="compositionally biased region" description="Acidic residues" evidence="2">
    <location>
        <begin position="78"/>
        <end position="90"/>
    </location>
</feature>
<sequence>MKKPLIILSVFFLVLFLGAGLWGYNYFFGFDQELDRQLEEEFGADFFYAFDLEEPLLEMEELEAGEEEREKFTPSPEENIDREEEEEKEEEKEPTSKDREDKKREASPERNKEKDSDPGREKDSPSLTEEEVMEKYLPQIRSLESQASKRLEDLFASAYREYAEGKEAGEKIEGRELARKYIQAGNKLEAGVDAAFKDILARAEKELNKHNLATDIIQEAKKEYDQAKRERRSELLNKAREVAG</sequence>
<proteinExistence type="predicted"/>
<name>A0A424YBE1_9FIRM</name>
<evidence type="ECO:0000313" key="3">
    <source>
        <dbReference type="EMBL" id="RQD74335.1"/>
    </source>
</evidence>
<feature type="compositionally biased region" description="Basic and acidic residues" evidence="2">
    <location>
        <begin position="91"/>
        <end position="124"/>
    </location>
</feature>
<evidence type="ECO:0000256" key="1">
    <source>
        <dbReference type="SAM" id="Coils"/>
    </source>
</evidence>
<feature type="region of interest" description="Disordered" evidence="2">
    <location>
        <begin position="63"/>
        <end position="135"/>
    </location>
</feature>
<dbReference type="AlphaFoldDB" id="A0A424YBE1"/>
<evidence type="ECO:0000313" key="4">
    <source>
        <dbReference type="Proteomes" id="UP000285138"/>
    </source>
</evidence>
<gene>
    <name evidence="3" type="ORF">D5R97_08020</name>
</gene>
<organism evidence="3 4">
    <name type="scientific">Candidatus Syntrophonatronum acetioxidans</name>
    <dbReference type="NCBI Taxonomy" id="1795816"/>
    <lineage>
        <taxon>Bacteria</taxon>
        <taxon>Bacillati</taxon>
        <taxon>Bacillota</taxon>
        <taxon>Clostridia</taxon>
        <taxon>Eubacteriales</taxon>
        <taxon>Syntrophomonadaceae</taxon>
        <taxon>Candidatus Syntrophonatronum</taxon>
    </lineage>
</organism>
<feature type="coiled-coil region" evidence="1">
    <location>
        <begin position="210"/>
        <end position="237"/>
    </location>
</feature>
<comment type="caution">
    <text evidence="3">The sequence shown here is derived from an EMBL/GenBank/DDBJ whole genome shotgun (WGS) entry which is preliminary data.</text>
</comment>
<dbReference type="EMBL" id="QZAA01000210">
    <property type="protein sequence ID" value="RQD74335.1"/>
    <property type="molecule type" value="Genomic_DNA"/>
</dbReference>
<evidence type="ECO:0000256" key="2">
    <source>
        <dbReference type="SAM" id="MobiDB-lite"/>
    </source>
</evidence>
<reference evidence="3 4" key="1">
    <citation type="submission" date="2018-08" db="EMBL/GenBank/DDBJ databases">
        <title>The metabolism and importance of syntrophic acetate oxidation coupled to methane or sulfide production in haloalkaline environments.</title>
        <authorList>
            <person name="Timmers P.H.A."/>
            <person name="Vavourakis C.D."/>
            <person name="Sorokin D.Y."/>
            <person name="Sinninghe Damste J.S."/>
            <person name="Muyzer G."/>
            <person name="Stams A.J.M."/>
            <person name="Plugge C.M."/>
        </authorList>
    </citation>
    <scope>NUCLEOTIDE SEQUENCE [LARGE SCALE GENOMIC DNA]</scope>
    <source>
        <strain evidence="3">MSAO_Bac1</strain>
    </source>
</reference>
<protein>
    <submittedName>
        <fullName evidence="3">Uncharacterized protein</fullName>
    </submittedName>
</protein>
<keyword evidence="1" id="KW-0175">Coiled coil</keyword>